<name>A0A6S5KC07_ENTCL</name>
<sequence>MRNYALIKNGVVENVVIWDENGDIFDDYIVVKLEGLTAGIGWTYDGEKFSAPPEPEPTHDELVQKAEIHKQASISDANNYIDSNQWPSKLALGRLSDADKQLFNEWLDYLDALDAVDISAAPDVNWPSRPEK</sequence>
<evidence type="ECO:0000313" key="1">
    <source>
        <dbReference type="EMBL" id="BBS33545.1"/>
    </source>
</evidence>
<organism evidence="1 2">
    <name type="scientific">Enterobacter cloacae</name>
    <dbReference type="NCBI Taxonomy" id="550"/>
    <lineage>
        <taxon>Bacteria</taxon>
        <taxon>Pseudomonadati</taxon>
        <taxon>Pseudomonadota</taxon>
        <taxon>Gammaproteobacteria</taxon>
        <taxon>Enterobacterales</taxon>
        <taxon>Enterobacteriaceae</taxon>
        <taxon>Enterobacter</taxon>
        <taxon>Enterobacter cloacae complex</taxon>
    </lineage>
</organism>
<accession>A0A6S5KC07</accession>
<dbReference type="InterPro" id="IPR003458">
    <property type="entry name" value="Phage_T4_Gp38_tail_assem"/>
</dbReference>
<dbReference type="EMBL" id="AP022126">
    <property type="protein sequence ID" value="BBS33545.1"/>
    <property type="molecule type" value="Genomic_DNA"/>
</dbReference>
<dbReference type="InterPro" id="IPR051220">
    <property type="entry name" value="TFA_Chaperone"/>
</dbReference>
<dbReference type="AlphaFoldDB" id="A0A6S5KC07"/>
<dbReference type="PANTHER" id="PTHR34413:SF1">
    <property type="entry name" value="CYTOPLASMIC PROTEIN"/>
    <property type="match status" value="1"/>
</dbReference>
<dbReference type="RefSeq" id="WP_063135969.1">
    <property type="nucleotide sequence ID" value="NZ_AP022126.1"/>
</dbReference>
<gene>
    <name evidence="1" type="primary">yfdK</name>
    <name evidence="1" type="ORF">WP5S18C02_37510</name>
</gene>
<dbReference type="Proteomes" id="UP000515488">
    <property type="component" value="Chromosome"/>
</dbReference>
<evidence type="ECO:0008006" key="3">
    <source>
        <dbReference type="Google" id="ProtNLM"/>
    </source>
</evidence>
<dbReference type="Pfam" id="PF02413">
    <property type="entry name" value="Caudo_TAP"/>
    <property type="match status" value="1"/>
</dbReference>
<dbReference type="PANTHER" id="PTHR34413">
    <property type="entry name" value="PROPHAGE TAIL FIBER ASSEMBLY PROTEIN HOMOLOG TFAE-RELATED-RELATED"/>
    <property type="match status" value="1"/>
</dbReference>
<protein>
    <recommendedName>
        <fullName evidence="3">Tail fiber assembly protein</fullName>
    </recommendedName>
</protein>
<proteinExistence type="predicted"/>
<evidence type="ECO:0000313" key="2">
    <source>
        <dbReference type="Proteomes" id="UP000515488"/>
    </source>
</evidence>
<reference evidence="1 2" key="1">
    <citation type="submission" date="2019-12" db="EMBL/GenBank/DDBJ databases">
        <title>complete genome sequences of Enterobacter cloacae str. WP5-S18-CRE-02 isolated from wastewater treatment plant effluent.</title>
        <authorList>
            <person name="Sekizuka T."/>
            <person name="Itokawa K."/>
            <person name="Yatsu K."/>
            <person name="Inamine Y."/>
            <person name="Kuroda M."/>
        </authorList>
    </citation>
    <scope>NUCLEOTIDE SEQUENCE [LARGE SCALE GENOMIC DNA]</scope>
    <source>
        <strain evidence="1 2">WP5-S18-CRE-02</strain>
    </source>
</reference>